<reference evidence="1 2" key="1">
    <citation type="submission" date="2020-08" db="EMBL/GenBank/DDBJ databases">
        <title>Genome sequence of Sphingomonas daechungensis KACC 18115T.</title>
        <authorList>
            <person name="Hyun D.-W."/>
            <person name="Bae J.-W."/>
        </authorList>
    </citation>
    <scope>NUCLEOTIDE SEQUENCE [LARGE SCALE GENOMIC DNA]</scope>
    <source>
        <strain evidence="1 2">KACC 18115</strain>
    </source>
</reference>
<evidence type="ECO:0000313" key="2">
    <source>
        <dbReference type="Proteomes" id="UP000516134"/>
    </source>
</evidence>
<keyword evidence="2" id="KW-1185">Reference proteome</keyword>
<sequence length="221" mass="23646">MRPDHRVPYFSRSNYIDGRGFAGRVRCNSQNGRFNSCSARTQNRVMLIRTHGGNCRRGHSWGYDSRRVWVSQSCRATFAYGYGHYYPDRENNSSSGGSNTALIIGGIAVAAGLAAILSNSGKNIDTSSSSAGPPAAISADPNWVQQAARPALNQCLTRAARDVGATGGTRITLQTAAASEIEPGAFQIGGTLTAQYPDSTRELPMLCEATADGVDQFEFKS</sequence>
<organism evidence="1 2">
    <name type="scientific">Sphingomonas daechungensis</name>
    <dbReference type="NCBI Taxonomy" id="1176646"/>
    <lineage>
        <taxon>Bacteria</taxon>
        <taxon>Pseudomonadati</taxon>
        <taxon>Pseudomonadota</taxon>
        <taxon>Alphaproteobacteria</taxon>
        <taxon>Sphingomonadales</taxon>
        <taxon>Sphingomonadaceae</taxon>
        <taxon>Sphingomonas</taxon>
    </lineage>
</organism>
<protein>
    <submittedName>
        <fullName evidence="1">DUF3011 domain-containing protein</fullName>
    </submittedName>
</protein>
<dbReference type="EMBL" id="CP060780">
    <property type="protein sequence ID" value="QNP43858.1"/>
    <property type="molecule type" value="Genomic_DNA"/>
</dbReference>
<gene>
    <name evidence="1" type="ORF">H9L15_04260</name>
</gene>
<proteinExistence type="predicted"/>
<dbReference type="Proteomes" id="UP000516134">
    <property type="component" value="Chromosome"/>
</dbReference>
<name>A0ABX6T3Q8_9SPHN</name>
<accession>A0ABX6T3Q8</accession>
<dbReference type="InterPro" id="IPR021381">
    <property type="entry name" value="DUF3011"/>
</dbReference>
<evidence type="ECO:0000313" key="1">
    <source>
        <dbReference type="EMBL" id="QNP43858.1"/>
    </source>
</evidence>
<dbReference type="Pfam" id="PF11218">
    <property type="entry name" value="DUF3011"/>
    <property type="match status" value="1"/>
</dbReference>